<keyword evidence="3" id="KW-0285">Flavoprotein</keyword>
<evidence type="ECO:0000256" key="2">
    <source>
        <dbReference type="ARBA" id="ARBA00010139"/>
    </source>
</evidence>
<dbReference type="RefSeq" id="WP_218444545.1">
    <property type="nucleotide sequence ID" value="NZ_JAGSPA010000001.1"/>
</dbReference>
<keyword evidence="4" id="KW-0274">FAD</keyword>
<sequence length="502" mass="56088">MSSEPSTSVDVLIVGAGLSGIGAAVHLGERCPDLTYAIVEAREAIGGTWDLFRYPGIRSDSDMHTLGYMFKPWTEAKAIADGPSIRKYVRDTADDYGITPHIRFRMKVVHADWSSADARWTVTVERDGERHTISCGFLFMNSGYYDYDQGYRPEFPGEADFKGRFVHPQHWPKDLDYKGKRVAIIGSGATAVTLVPAMAKDAEHVTMVQRSPTWMVSRPAEDRIANFIRRYLGSKTSYRFTRFKNVWMQHFFFNKARKDPKKVGDKLLDMARKALGPHYDIDTHLTPSYGPWEQRLCLIPDNDMFEVLKDGSADIVTGHIDTFTADGIRMKSGQEVKADIVVTATGLNLKLLGGMTITRDGRKVGVHETYPYKGVMYAGIPNLAATFGYTNASWTLKADITAIYVCRLLNEMKAKGMDIVTPQMPPEGQYEEQPFANLTSGYFSRAENMIPKSTNLAPWQQPHNYVRDRKDLTEGPIDDGTLIFSKAGAVAADETDMAVAAE</sequence>
<proteinExistence type="inferred from homology"/>
<dbReference type="Pfam" id="PF13450">
    <property type="entry name" value="NAD_binding_8"/>
    <property type="match status" value="1"/>
</dbReference>
<evidence type="ECO:0000256" key="3">
    <source>
        <dbReference type="ARBA" id="ARBA00022630"/>
    </source>
</evidence>
<evidence type="ECO:0000256" key="6">
    <source>
        <dbReference type="ARBA" id="ARBA00023033"/>
    </source>
</evidence>
<accession>A0ABS6SCQ4</accession>
<evidence type="ECO:0000313" key="8">
    <source>
        <dbReference type="Proteomes" id="UP000722336"/>
    </source>
</evidence>
<comment type="cofactor">
    <cofactor evidence="1">
        <name>FAD</name>
        <dbReference type="ChEBI" id="CHEBI:57692"/>
    </cofactor>
</comment>
<dbReference type="Proteomes" id="UP000722336">
    <property type="component" value="Unassembled WGS sequence"/>
</dbReference>
<dbReference type="PANTHER" id="PTHR43872">
    <property type="entry name" value="MONOOXYGENASE, PUTATIVE (AFU_ORTHOLOGUE AFUA_8G02570)-RELATED"/>
    <property type="match status" value="1"/>
</dbReference>
<evidence type="ECO:0000313" key="7">
    <source>
        <dbReference type="EMBL" id="MBV7256101.1"/>
    </source>
</evidence>
<organism evidence="7 8">
    <name type="scientific">Pacificimonas pallii</name>
    <dbReference type="NCBI Taxonomy" id="2827236"/>
    <lineage>
        <taxon>Bacteria</taxon>
        <taxon>Pseudomonadati</taxon>
        <taxon>Pseudomonadota</taxon>
        <taxon>Alphaproteobacteria</taxon>
        <taxon>Sphingomonadales</taxon>
        <taxon>Sphingosinicellaceae</taxon>
        <taxon>Pacificimonas</taxon>
    </lineage>
</organism>
<protein>
    <submittedName>
        <fullName evidence="7">NAD(P)/FAD-dependent oxidoreductase</fullName>
    </submittedName>
</protein>
<evidence type="ECO:0000256" key="1">
    <source>
        <dbReference type="ARBA" id="ARBA00001974"/>
    </source>
</evidence>
<dbReference type="InterPro" id="IPR020946">
    <property type="entry name" value="Flavin_mOase-like"/>
</dbReference>
<reference evidence="7 8" key="1">
    <citation type="submission" date="2021-04" db="EMBL/GenBank/DDBJ databases">
        <authorList>
            <person name="Pira H."/>
            <person name="Risdian C."/>
            <person name="Wink J."/>
        </authorList>
    </citation>
    <scope>NUCLEOTIDE SEQUENCE [LARGE SCALE GENOMIC DNA]</scope>
    <source>
        <strain evidence="7 8">WHA3</strain>
    </source>
</reference>
<dbReference type="Pfam" id="PF00743">
    <property type="entry name" value="FMO-like"/>
    <property type="match status" value="1"/>
</dbReference>
<comment type="caution">
    <text evidence="7">The sequence shown here is derived from an EMBL/GenBank/DDBJ whole genome shotgun (WGS) entry which is preliminary data.</text>
</comment>
<evidence type="ECO:0000256" key="4">
    <source>
        <dbReference type="ARBA" id="ARBA00022827"/>
    </source>
</evidence>
<keyword evidence="6" id="KW-0503">Monooxygenase</keyword>
<gene>
    <name evidence="7" type="ORF">KCG44_04800</name>
</gene>
<comment type="similarity">
    <text evidence="2">Belongs to the FAD-binding monooxygenase family.</text>
</comment>
<evidence type="ECO:0000256" key="5">
    <source>
        <dbReference type="ARBA" id="ARBA00023002"/>
    </source>
</evidence>
<keyword evidence="5" id="KW-0560">Oxidoreductase</keyword>
<keyword evidence="8" id="KW-1185">Reference proteome</keyword>
<dbReference type="InterPro" id="IPR051820">
    <property type="entry name" value="FAD-binding_MO"/>
</dbReference>
<dbReference type="EMBL" id="JAGSPA010000001">
    <property type="protein sequence ID" value="MBV7256101.1"/>
    <property type="molecule type" value="Genomic_DNA"/>
</dbReference>
<name>A0ABS6SCQ4_9SPHN</name>
<dbReference type="PANTHER" id="PTHR43872:SF1">
    <property type="entry name" value="MONOOXYGENASE, PUTATIVE (AFU_ORTHOLOGUE AFUA_8G02570)-RELATED"/>
    <property type="match status" value="1"/>
</dbReference>